<protein>
    <submittedName>
        <fullName evidence="1">Uncharacterized protein</fullName>
    </submittedName>
</protein>
<organism evidence="1 2">
    <name type="scientific">Roseibium hamelinense</name>
    <dbReference type="NCBI Taxonomy" id="150831"/>
    <lineage>
        <taxon>Bacteria</taxon>
        <taxon>Pseudomonadati</taxon>
        <taxon>Pseudomonadota</taxon>
        <taxon>Alphaproteobacteria</taxon>
        <taxon>Hyphomicrobiales</taxon>
        <taxon>Stappiaceae</taxon>
        <taxon>Roseibium</taxon>
    </lineage>
</organism>
<evidence type="ECO:0000313" key="2">
    <source>
        <dbReference type="Proteomes" id="UP000320593"/>
    </source>
</evidence>
<reference evidence="1 2" key="1">
    <citation type="submission" date="2019-07" db="EMBL/GenBank/DDBJ databases">
        <title>Genomic Encyclopedia of Archaeal and Bacterial Type Strains, Phase II (KMG-II): from individual species to whole genera.</title>
        <authorList>
            <person name="Goeker M."/>
        </authorList>
    </citation>
    <scope>NUCLEOTIDE SEQUENCE [LARGE SCALE GENOMIC DNA]</scope>
    <source>
        <strain evidence="1 2">ATCC BAA-252</strain>
    </source>
</reference>
<name>A0A562SN94_9HYPH</name>
<accession>A0A562SN94</accession>
<dbReference type="AlphaFoldDB" id="A0A562SN94"/>
<dbReference type="Proteomes" id="UP000320593">
    <property type="component" value="Unassembled WGS sequence"/>
</dbReference>
<dbReference type="RefSeq" id="WP_145345449.1">
    <property type="nucleotide sequence ID" value="NZ_SMLY01000078.1"/>
</dbReference>
<evidence type="ECO:0000313" key="1">
    <source>
        <dbReference type="EMBL" id="TWI82765.1"/>
    </source>
</evidence>
<comment type="caution">
    <text evidence="1">The sequence shown here is derived from an EMBL/GenBank/DDBJ whole genome shotgun (WGS) entry which is preliminary data.</text>
</comment>
<keyword evidence="2" id="KW-1185">Reference proteome</keyword>
<dbReference type="OrthoDB" id="7679117at2"/>
<proteinExistence type="predicted"/>
<dbReference type="EMBL" id="VLLF01000008">
    <property type="protein sequence ID" value="TWI82765.1"/>
    <property type="molecule type" value="Genomic_DNA"/>
</dbReference>
<sequence>MDSVGIASTFAITSQAQTGLALQAKFAKMSQVQDANLIAMLQEGADSLQAVSQATVEVGIGAKLDITA</sequence>
<gene>
    <name evidence="1" type="ORF">JM93_03279</name>
</gene>